<accession>A0ABT0TWE8</accession>
<name>A0ABT0TWE8_9GAMM</name>
<comment type="function">
    <text evidence="6">This protein is one of the early assembly proteins of the 50S ribosomal subunit, although it is not seen to bind rRNA by itself. It is important during the early stages of 50S assembly.</text>
</comment>
<dbReference type="InterPro" id="IPR023563">
    <property type="entry name" value="Ribosomal_uL13_CS"/>
</dbReference>
<dbReference type="PANTHER" id="PTHR11545:SF2">
    <property type="entry name" value="LARGE RIBOSOMAL SUBUNIT PROTEIN UL13M"/>
    <property type="match status" value="1"/>
</dbReference>
<evidence type="ECO:0000256" key="2">
    <source>
        <dbReference type="ARBA" id="ARBA00022980"/>
    </source>
</evidence>
<dbReference type="SUPFAM" id="SSF52161">
    <property type="entry name" value="Ribosomal protein L13"/>
    <property type="match status" value="1"/>
</dbReference>
<dbReference type="PROSITE" id="PS00783">
    <property type="entry name" value="RIBOSOMAL_L13"/>
    <property type="match status" value="1"/>
</dbReference>
<proteinExistence type="inferred from homology"/>
<evidence type="ECO:0000256" key="1">
    <source>
        <dbReference type="ARBA" id="ARBA00006227"/>
    </source>
</evidence>
<comment type="caution">
    <text evidence="7">The sequence shown here is derived from an EMBL/GenBank/DDBJ whole genome shotgun (WGS) entry which is preliminary data.</text>
</comment>
<evidence type="ECO:0000256" key="5">
    <source>
        <dbReference type="RuleBase" id="RU003877"/>
    </source>
</evidence>
<reference evidence="7" key="1">
    <citation type="submission" date="2022-01" db="EMBL/GenBank/DDBJ databases">
        <title>Genome assemble of Metamasius hemipterus Nardonella endosymbiont.</title>
        <authorList>
            <person name="Palmieri L."/>
            <person name="Pavarini R."/>
            <person name="Sharma P."/>
        </authorList>
    </citation>
    <scope>NUCLEOTIDE SEQUENCE [LARGE SCALE GENOMIC DNA]</scope>
    <source>
        <strain evidence="7">NARMHE1</strain>
    </source>
</reference>
<sequence length="109" mass="12815">MLQGKNNINYLPNIDNGDYIIIINSKNIILTGNKKNNKKYYKHTGYIGNLKTIFFKDLINKNPNKIIYNSIKGMLPKNKLFKKIINKKLKIYKDSNHRHNSQKPIKIKI</sequence>
<dbReference type="Pfam" id="PF00572">
    <property type="entry name" value="Ribosomal_L13"/>
    <property type="match status" value="1"/>
</dbReference>
<evidence type="ECO:0000256" key="4">
    <source>
        <dbReference type="ARBA" id="ARBA00035499"/>
    </source>
</evidence>
<dbReference type="InterPro" id="IPR005823">
    <property type="entry name" value="Ribosomal_uL13_bac-type"/>
</dbReference>
<evidence type="ECO:0000256" key="6">
    <source>
        <dbReference type="RuleBase" id="RU003878"/>
    </source>
</evidence>
<evidence type="ECO:0000256" key="3">
    <source>
        <dbReference type="ARBA" id="ARBA00023274"/>
    </source>
</evidence>
<evidence type="ECO:0000313" key="7">
    <source>
        <dbReference type="EMBL" id="MCM0158320.1"/>
    </source>
</evidence>
<keyword evidence="8" id="KW-1185">Reference proteome</keyword>
<evidence type="ECO:0000313" key="8">
    <source>
        <dbReference type="Proteomes" id="UP001203831"/>
    </source>
</evidence>
<dbReference type="PIRSF" id="PIRSF002181">
    <property type="entry name" value="Ribosomal_L13"/>
    <property type="match status" value="1"/>
</dbReference>
<dbReference type="Proteomes" id="UP001203831">
    <property type="component" value="Unassembled WGS sequence"/>
</dbReference>
<dbReference type="EMBL" id="JAKMAI010000007">
    <property type="protein sequence ID" value="MCM0158320.1"/>
    <property type="molecule type" value="Genomic_DNA"/>
</dbReference>
<dbReference type="InterPro" id="IPR005822">
    <property type="entry name" value="Ribosomal_uL13"/>
</dbReference>
<dbReference type="Gene3D" id="3.90.1180.10">
    <property type="entry name" value="Ribosomal protein L13"/>
    <property type="match status" value="1"/>
</dbReference>
<comment type="similarity">
    <text evidence="1 5">Belongs to the universal ribosomal protein uL13 family.</text>
</comment>
<dbReference type="PANTHER" id="PTHR11545">
    <property type="entry name" value="RIBOSOMAL PROTEIN L13"/>
    <property type="match status" value="1"/>
</dbReference>
<keyword evidence="3 5" id="KW-0687">Ribonucleoprotein</keyword>
<dbReference type="GO" id="GO:0005840">
    <property type="term" value="C:ribosome"/>
    <property type="evidence" value="ECO:0007669"/>
    <property type="project" value="UniProtKB-KW"/>
</dbReference>
<keyword evidence="2 5" id="KW-0689">Ribosomal protein</keyword>
<dbReference type="NCBIfam" id="TIGR01066">
    <property type="entry name" value="rplM_bact"/>
    <property type="match status" value="1"/>
</dbReference>
<protein>
    <recommendedName>
        <fullName evidence="4 6">50S ribosomal protein L13</fullName>
    </recommendedName>
</protein>
<gene>
    <name evidence="6 7" type="primary">rplM</name>
    <name evidence="7" type="ORF">L7J86_00790</name>
</gene>
<organism evidence="7 8">
    <name type="scientific">endosymbiont of Metamasius hemipterus</name>
    <dbReference type="NCBI Taxonomy" id="204627"/>
    <lineage>
        <taxon>Bacteria</taxon>
        <taxon>Pseudomonadati</taxon>
        <taxon>Pseudomonadota</taxon>
        <taxon>Gammaproteobacteria</taxon>
        <taxon>Candidatus Nardonella</taxon>
    </lineage>
</organism>
<dbReference type="InterPro" id="IPR036899">
    <property type="entry name" value="Ribosomal_uL13_sf"/>
</dbReference>